<dbReference type="EMBL" id="DS235812">
    <property type="protein sequence ID" value="EEB17381.1"/>
    <property type="molecule type" value="Genomic_DNA"/>
</dbReference>
<keyword evidence="5 8" id="KW-0472">Membrane</keyword>
<feature type="compositionally biased region" description="Basic and acidic residues" evidence="7">
    <location>
        <begin position="207"/>
        <end position="241"/>
    </location>
</feature>
<name>E0VVH5_PEDHC</name>
<feature type="region of interest" description="Disordered" evidence="7">
    <location>
        <begin position="39"/>
        <end position="60"/>
    </location>
</feature>
<evidence type="ECO:0000256" key="8">
    <source>
        <dbReference type="SAM" id="Phobius"/>
    </source>
</evidence>
<proteinExistence type="inferred from homology"/>
<evidence type="ECO:0000313" key="10">
    <source>
        <dbReference type="EnsemblMetazoa" id="PHUM463380-PA"/>
    </source>
</evidence>
<reference evidence="9" key="1">
    <citation type="submission" date="2007-04" db="EMBL/GenBank/DDBJ databases">
        <title>Annotation of Pediculus humanus corporis strain USDA.</title>
        <authorList>
            <person name="Kirkness E."/>
            <person name="Hannick L."/>
            <person name="Hass B."/>
            <person name="Bruggner R."/>
            <person name="Lawson D."/>
            <person name="Bidwell S."/>
            <person name="Joardar V."/>
            <person name="Caler E."/>
            <person name="Walenz B."/>
            <person name="Inman J."/>
            <person name="Schobel S."/>
            <person name="Galinsky K."/>
            <person name="Amedeo P."/>
            <person name="Strausberg R."/>
        </authorList>
    </citation>
    <scope>NUCLEOTIDE SEQUENCE</scope>
    <source>
        <strain evidence="9">USDA</strain>
    </source>
</reference>
<keyword evidence="4 8" id="KW-1133">Transmembrane helix</keyword>
<feature type="region of interest" description="Disordered" evidence="7">
    <location>
        <begin position="195"/>
        <end position="241"/>
    </location>
</feature>
<dbReference type="VEuPathDB" id="VectorBase:PHUM463380"/>
<feature type="compositionally biased region" description="Basic residues" evidence="7">
    <location>
        <begin position="39"/>
        <end position="52"/>
    </location>
</feature>
<dbReference type="InterPro" id="IPR003689">
    <property type="entry name" value="ZIP"/>
</dbReference>
<feature type="transmembrane region" description="Helical" evidence="8">
    <location>
        <begin position="342"/>
        <end position="364"/>
    </location>
</feature>
<evidence type="ECO:0000256" key="3">
    <source>
        <dbReference type="ARBA" id="ARBA00022692"/>
    </source>
</evidence>
<dbReference type="KEGG" id="phu:Phum_PHUM463380"/>
<dbReference type="GO" id="GO:0016020">
    <property type="term" value="C:membrane"/>
    <property type="evidence" value="ECO:0007669"/>
    <property type="project" value="UniProtKB-SubCell"/>
</dbReference>
<evidence type="ECO:0000256" key="5">
    <source>
        <dbReference type="ARBA" id="ARBA00023136"/>
    </source>
</evidence>
<gene>
    <name evidence="10" type="primary">8238563</name>
    <name evidence="9" type="ORF">Phum_PHUM463380</name>
</gene>
<evidence type="ECO:0000256" key="2">
    <source>
        <dbReference type="ARBA" id="ARBA00022448"/>
    </source>
</evidence>
<evidence type="ECO:0000256" key="7">
    <source>
        <dbReference type="SAM" id="MobiDB-lite"/>
    </source>
</evidence>
<keyword evidence="2" id="KW-0813">Transport</keyword>
<dbReference type="GO" id="GO:0005385">
    <property type="term" value="F:zinc ion transmembrane transporter activity"/>
    <property type="evidence" value="ECO:0007669"/>
    <property type="project" value="TreeGrafter"/>
</dbReference>
<accession>E0VVH5</accession>
<comment type="similarity">
    <text evidence="6">Belongs to the ZIP transporter (TC 2.A.5) family. KE4/Catsup subfamily.</text>
</comment>
<sequence length="393" mass="43120">MSKDMAVFKNFLNGLITIIFWLLIFLTLPNFCKSADNQHHHHHHHHHHPHHHHDSDENPSFKYSKEANLPYSATHSNSESLKSNDSWLLWTEALGSTFFISAAPFLVLFFVPLDKSKEKEPLLKILLSFASGGLLGDAFLHLIPHALVPTLKHDSASEDSDHEAHGHDMSVGLAVLLGIVTFLLVEKSVRWVKGGHGHSHGSSDNVNTKKDKSKQDKHSGDNEKNTKKGSNEKDKKGSKKKKEDSLLVSGYLNLAADFTHNFTDGLAIGASYLVGKNIGIITTVTILLHEVPHEIGDFAILIQSGCSKKKAMCLQLVTAVGAVMGTLTSLMAEGAGDVATSWILPFTAGGFIYISTVSIIPELLRDTNFLQSLKEIFAMIVGVLLMVLIADFE</sequence>
<keyword evidence="3 8" id="KW-0812">Transmembrane</keyword>
<evidence type="ECO:0000313" key="11">
    <source>
        <dbReference type="Proteomes" id="UP000009046"/>
    </source>
</evidence>
<evidence type="ECO:0000256" key="4">
    <source>
        <dbReference type="ARBA" id="ARBA00022989"/>
    </source>
</evidence>
<dbReference type="OrthoDB" id="200954at2759"/>
<dbReference type="GO" id="GO:0006882">
    <property type="term" value="P:intracellular zinc ion homeostasis"/>
    <property type="evidence" value="ECO:0007669"/>
    <property type="project" value="TreeGrafter"/>
</dbReference>
<feature type="transmembrane region" description="Helical" evidence="8">
    <location>
        <begin position="376"/>
        <end position="392"/>
    </location>
</feature>
<dbReference type="FunCoup" id="E0VVH5">
    <property type="interactions" value="476"/>
</dbReference>
<dbReference type="Pfam" id="PF02535">
    <property type="entry name" value="Zip"/>
    <property type="match status" value="1"/>
</dbReference>
<dbReference type="HOGENOM" id="CLU_015114_0_1_1"/>
<dbReference type="AlphaFoldDB" id="E0VVH5"/>
<dbReference type="EMBL" id="AAZO01005640">
    <property type="status" value="NOT_ANNOTATED_CDS"/>
    <property type="molecule type" value="Genomic_DNA"/>
</dbReference>
<reference evidence="9" key="2">
    <citation type="submission" date="2007-04" db="EMBL/GenBank/DDBJ databases">
        <title>The genome of the human body louse.</title>
        <authorList>
            <consortium name="The Human Body Louse Genome Consortium"/>
            <person name="Kirkness E."/>
            <person name="Walenz B."/>
            <person name="Hass B."/>
            <person name="Bruggner R."/>
            <person name="Strausberg R."/>
        </authorList>
    </citation>
    <scope>NUCLEOTIDE SEQUENCE</scope>
    <source>
        <strain evidence="9">USDA</strain>
    </source>
</reference>
<evidence type="ECO:0000256" key="6">
    <source>
        <dbReference type="ARBA" id="ARBA00038485"/>
    </source>
</evidence>
<organism>
    <name type="scientific">Pediculus humanus subsp. corporis</name>
    <name type="common">Body louse</name>
    <dbReference type="NCBI Taxonomy" id="121224"/>
    <lineage>
        <taxon>Eukaryota</taxon>
        <taxon>Metazoa</taxon>
        <taxon>Ecdysozoa</taxon>
        <taxon>Arthropoda</taxon>
        <taxon>Hexapoda</taxon>
        <taxon>Insecta</taxon>
        <taxon>Pterygota</taxon>
        <taxon>Neoptera</taxon>
        <taxon>Paraneoptera</taxon>
        <taxon>Psocodea</taxon>
        <taxon>Troctomorpha</taxon>
        <taxon>Phthiraptera</taxon>
        <taxon>Anoplura</taxon>
        <taxon>Pediculidae</taxon>
        <taxon>Pediculus</taxon>
    </lineage>
</organism>
<dbReference type="STRING" id="121224.E0VVH5"/>
<reference evidence="10" key="3">
    <citation type="submission" date="2021-02" db="UniProtKB">
        <authorList>
            <consortium name="EnsemblMetazoa"/>
        </authorList>
    </citation>
    <scope>IDENTIFICATION</scope>
    <source>
        <strain evidence="10">USDA</strain>
    </source>
</reference>
<protein>
    <submittedName>
        <fullName evidence="9 10">Protein catecholamines up, putative</fullName>
    </submittedName>
</protein>
<dbReference type="PANTHER" id="PTHR16950">
    <property type="entry name" value="ZINC TRANSPORTER SLC39A7 HISTIDINE-RICH MEMBRANE PROTEIN KE4"/>
    <property type="match status" value="1"/>
</dbReference>
<evidence type="ECO:0000256" key="1">
    <source>
        <dbReference type="ARBA" id="ARBA00004141"/>
    </source>
</evidence>
<dbReference type="PANTHER" id="PTHR16950:SF25">
    <property type="entry name" value="ZINC TRANSPORTER SLC39A7"/>
    <property type="match status" value="1"/>
</dbReference>
<dbReference type="eggNOG" id="KOG2693">
    <property type="taxonomic scope" value="Eukaryota"/>
</dbReference>
<dbReference type="GeneID" id="8238563"/>
<comment type="subcellular location">
    <subcellularLocation>
        <location evidence="1">Membrane</location>
        <topology evidence="1">Multi-pass membrane protein</topology>
    </subcellularLocation>
</comment>
<feature type="transmembrane region" description="Helical" evidence="8">
    <location>
        <begin position="87"/>
        <end position="113"/>
    </location>
</feature>
<dbReference type="Proteomes" id="UP000009046">
    <property type="component" value="Unassembled WGS sequence"/>
</dbReference>
<dbReference type="InParanoid" id="E0VVH5"/>
<feature type="transmembrane region" description="Helical" evidence="8">
    <location>
        <begin position="311"/>
        <end position="330"/>
    </location>
</feature>
<evidence type="ECO:0000313" key="9">
    <source>
        <dbReference type="EMBL" id="EEB17381.1"/>
    </source>
</evidence>
<dbReference type="EnsemblMetazoa" id="PHUM463380-RA">
    <property type="protein sequence ID" value="PHUM463380-PA"/>
    <property type="gene ID" value="PHUM463380"/>
</dbReference>
<dbReference type="RefSeq" id="XP_002430119.1">
    <property type="nucleotide sequence ID" value="XM_002430074.1"/>
</dbReference>
<feature type="transmembrane region" description="Helical" evidence="8">
    <location>
        <begin position="125"/>
        <end position="147"/>
    </location>
</feature>
<dbReference type="OMA" id="IWLHSIG"/>
<feature type="transmembrane region" description="Helical" evidence="8">
    <location>
        <begin position="167"/>
        <end position="185"/>
    </location>
</feature>
<dbReference type="CTD" id="8238563"/>
<keyword evidence="11" id="KW-1185">Reference proteome</keyword>